<dbReference type="EMBL" id="UZAK01033710">
    <property type="protein sequence ID" value="VDP39352.1"/>
    <property type="molecule type" value="Genomic_DNA"/>
</dbReference>
<gene>
    <name evidence="2" type="ORF">SCUD_LOCUS10322</name>
</gene>
<sequence length="87" mass="9503">MPLNDKNDQMQVTTASLAEASTEVGLNTPGKSNVLKPNTENINSITLDGETKEEVESFTYLDSITDEQRGSDADVKASTPFLQLKNR</sequence>
<accession>A0A183K5P7</accession>
<proteinExistence type="predicted"/>
<reference evidence="2 3" key="2">
    <citation type="submission" date="2018-11" db="EMBL/GenBank/DDBJ databases">
        <authorList>
            <consortium name="Pathogen Informatics"/>
        </authorList>
    </citation>
    <scope>NUCLEOTIDE SEQUENCE [LARGE SCALE GENOMIC DNA]</scope>
    <source>
        <strain evidence="2">Dakar</strain>
        <strain evidence="3">Dakar, Senegal</strain>
    </source>
</reference>
<name>A0A183K5P7_9TREM</name>
<feature type="region of interest" description="Disordered" evidence="1">
    <location>
        <begin position="18"/>
        <end position="39"/>
    </location>
</feature>
<evidence type="ECO:0000313" key="2">
    <source>
        <dbReference type="EMBL" id="VDP39352.1"/>
    </source>
</evidence>
<feature type="compositionally biased region" description="Polar residues" evidence="1">
    <location>
        <begin position="29"/>
        <end position="39"/>
    </location>
</feature>
<keyword evidence="3" id="KW-1185">Reference proteome</keyword>
<dbReference type="AlphaFoldDB" id="A0A183K5P7"/>
<evidence type="ECO:0000256" key="1">
    <source>
        <dbReference type="SAM" id="MobiDB-lite"/>
    </source>
</evidence>
<protein>
    <submittedName>
        <fullName evidence="4">CTNNB1 binding N-teminal domain-containing protein</fullName>
    </submittedName>
</protein>
<organism evidence="4">
    <name type="scientific">Schistosoma curassoni</name>
    <dbReference type="NCBI Taxonomy" id="6186"/>
    <lineage>
        <taxon>Eukaryota</taxon>
        <taxon>Metazoa</taxon>
        <taxon>Spiralia</taxon>
        <taxon>Lophotrochozoa</taxon>
        <taxon>Platyhelminthes</taxon>
        <taxon>Trematoda</taxon>
        <taxon>Digenea</taxon>
        <taxon>Strigeidida</taxon>
        <taxon>Schistosomatoidea</taxon>
        <taxon>Schistosomatidae</taxon>
        <taxon>Schistosoma</taxon>
    </lineage>
</organism>
<feature type="region of interest" description="Disordered" evidence="1">
    <location>
        <begin position="68"/>
        <end position="87"/>
    </location>
</feature>
<dbReference type="Proteomes" id="UP000279833">
    <property type="component" value="Unassembled WGS sequence"/>
</dbReference>
<dbReference type="WBParaSite" id="SCUD_0001032201-mRNA-1">
    <property type="protein sequence ID" value="SCUD_0001032201-mRNA-1"/>
    <property type="gene ID" value="SCUD_0001032201"/>
</dbReference>
<reference evidence="4" key="1">
    <citation type="submission" date="2016-06" db="UniProtKB">
        <authorList>
            <consortium name="WormBaseParasite"/>
        </authorList>
    </citation>
    <scope>IDENTIFICATION</scope>
</reference>
<evidence type="ECO:0000313" key="3">
    <source>
        <dbReference type="Proteomes" id="UP000279833"/>
    </source>
</evidence>
<evidence type="ECO:0000313" key="4">
    <source>
        <dbReference type="WBParaSite" id="SCUD_0001032201-mRNA-1"/>
    </source>
</evidence>